<keyword evidence="3" id="KW-1185">Reference proteome</keyword>
<evidence type="ECO:0000313" key="2">
    <source>
        <dbReference type="EMBL" id="CAG7596709.1"/>
    </source>
</evidence>
<proteinExistence type="predicted"/>
<dbReference type="Proteomes" id="UP001153328">
    <property type="component" value="Unassembled WGS sequence"/>
</dbReference>
<evidence type="ECO:0000256" key="1">
    <source>
        <dbReference type="SAM" id="MobiDB-lite"/>
    </source>
</evidence>
<dbReference type="AlphaFoldDB" id="A0A9W4EC54"/>
<evidence type="ECO:0000313" key="3">
    <source>
        <dbReference type="Proteomes" id="UP001153328"/>
    </source>
</evidence>
<protein>
    <submittedName>
        <fullName evidence="2">Uncharacterized protein</fullName>
    </submittedName>
</protein>
<organism evidence="2 3">
    <name type="scientific">Actinacidiphila bryophytorum</name>
    <dbReference type="NCBI Taxonomy" id="1436133"/>
    <lineage>
        <taxon>Bacteria</taxon>
        <taxon>Bacillati</taxon>
        <taxon>Actinomycetota</taxon>
        <taxon>Actinomycetes</taxon>
        <taxon>Kitasatosporales</taxon>
        <taxon>Streptomycetaceae</taxon>
        <taxon>Actinacidiphila</taxon>
    </lineage>
</organism>
<reference evidence="2" key="1">
    <citation type="submission" date="2021-06" db="EMBL/GenBank/DDBJ databases">
        <authorList>
            <person name="Arsene-Ploetze F."/>
        </authorList>
    </citation>
    <scope>NUCLEOTIDE SEQUENCE</scope>
    <source>
        <strain evidence="2">SBRY1</strain>
    </source>
</reference>
<feature type="region of interest" description="Disordered" evidence="1">
    <location>
        <begin position="25"/>
        <end position="56"/>
    </location>
</feature>
<gene>
    <name evidence="2" type="ORF">SBRY_10028</name>
</gene>
<sequence>MITAPATTTPTNIRCVRVKRIAATRDPSCRSATGRPRLPYANDAPVATPADKRTDC</sequence>
<accession>A0A9W4EC54</accession>
<comment type="caution">
    <text evidence="2">The sequence shown here is derived from an EMBL/GenBank/DDBJ whole genome shotgun (WGS) entry which is preliminary data.</text>
</comment>
<dbReference type="EMBL" id="CAJVAX010000001">
    <property type="protein sequence ID" value="CAG7596709.1"/>
    <property type="molecule type" value="Genomic_DNA"/>
</dbReference>
<name>A0A9W4EC54_9ACTN</name>